<dbReference type="AlphaFoldDB" id="A0A498QD98"/>
<protein>
    <submittedName>
        <fullName evidence="2">Uncharacterized protein</fullName>
    </submittedName>
</protein>
<accession>A0A498QD98</accession>
<organism evidence="2 3">
    <name type="scientific">Mycobacterium attenuatum</name>
    <dbReference type="NCBI Taxonomy" id="2341086"/>
    <lineage>
        <taxon>Bacteria</taxon>
        <taxon>Bacillati</taxon>
        <taxon>Actinomycetota</taxon>
        <taxon>Actinomycetes</taxon>
        <taxon>Mycobacteriales</taxon>
        <taxon>Mycobacteriaceae</taxon>
        <taxon>Mycobacterium</taxon>
    </lineage>
</organism>
<keyword evidence="3" id="KW-1185">Reference proteome</keyword>
<gene>
    <name evidence="2" type="ORF">LAUMK136_04611</name>
</gene>
<evidence type="ECO:0000313" key="3">
    <source>
        <dbReference type="Proteomes" id="UP000273307"/>
    </source>
</evidence>
<dbReference type="EMBL" id="UPHP01000123">
    <property type="protein sequence ID" value="VBA42522.1"/>
    <property type="molecule type" value="Genomic_DNA"/>
</dbReference>
<dbReference type="Proteomes" id="UP000273307">
    <property type="component" value="Unassembled WGS sequence"/>
</dbReference>
<evidence type="ECO:0000313" key="2">
    <source>
        <dbReference type="EMBL" id="VBA42522.1"/>
    </source>
</evidence>
<evidence type="ECO:0000256" key="1">
    <source>
        <dbReference type="SAM" id="MobiDB-lite"/>
    </source>
</evidence>
<sequence>MPDKAGLAARANGREATGPVIPAAPAGTRSYSATVAPEETGPGAPRAATAERVDCCMETEAVAD</sequence>
<feature type="region of interest" description="Disordered" evidence="1">
    <location>
        <begin position="1"/>
        <end position="50"/>
    </location>
</feature>
<reference evidence="2 3" key="1">
    <citation type="submission" date="2018-09" db="EMBL/GenBank/DDBJ databases">
        <authorList>
            <person name="Tagini F."/>
        </authorList>
    </citation>
    <scope>NUCLEOTIDE SEQUENCE [LARGE SCALE GENOMIC DNA]</scope>
    <source>
        <strain evidence="2 3">MK136</strain>
    </source>
</reference>
<proteinExistence type="predicted"/>
<name>A0A498QD98_9MYCO</name>